<dbReference type="RefSeq" id="WP_175848490.1">
    <property type="nucleotide sequence ID" value="NZ_CADFDV010000009.1"/>
</dbReference>
<comment type="caution">
    <text evidence="2">The sequence shown here is derived from an EMBL/GenBank/DDBJ whole genome shotgun (WGS) entry which is preliminary data.</text>
</comment>
<evidence type="ECO:0000313" key="2">
    <source>
        <dbReference type="EMBL" id="SAJ97145.1"/>
    </source>
</evidence>
<evidence type="ECO:0000313" key="3">
    <source>
        <dbReference type="Proteomes" id="UP000196218"/>
    </source>
</evidence>
<evidence type="ECO:0008006" key="4">
    <source>
        <dbReference type="Google" id="ProtNLM"/>
    </source>
</evidence>
<organism evidence="2 3">
    <name type="scientific">Burkholderia multivorans</name>
    <dbReference type="NCBI Taxonomy" id="87883"/>
    <lineage>
        <taxon>Bacteria</taxon>
        <taxon>Pseudomonadati</taxon>
        <taxon>Pseudomonadota</taxon>
        <taxon>Betaproteobacteria</taxon>
        <taxon>Burkholderiales</taxon>
        <taxon>Burkholderiaceae</taxon>
        <taxon>Burkholderia</taxon>
        <taxon>Burkholderia cepacia complex</taxon>
    </lineage>
</organism>
<keyword evidence="1" id="KW-1133">Transmembrane helix</keyword>
<reference evidence="2 3" key="1">
    <citation type="submission" date="2016-04" db="EMBL/GenBank/DDBJ databases">
        <authorList>
            <person name="Peeters C."/>
        </authorList>
    </citation>
    <scope>NUCLEOTIDE SEQUENCE [LARGE SCALE GENOMIC DNA]</scope>
    <source>
        <strain evidence="2">LMG 29311</strain>
    </source>
</reference>
<keyword evidence="1" id="KW-0812">Transmembrane</keyword>
<name>A0ABD7L6R7_9BURK</name>
<accession>A0ABD7L6R7</accession>
<feature type="transmembrane region" description="Helical" evidence="1">
    <location>
        <begin position="6"/>
        <end position="28"/>
    </location>
</feature>
<gene>
    <name evidence="2" type="ORF">UA18_03506</name>
</gene>
<evidence type="ECO:0000256" key="1">
    <source>
        <dbReference type="SAM" id="Phobius"/>
    </source>
</evidence>
<sequence>MSTSEFLIVLIAFCLALYFTVSFLLGVVKRRKVTWKDFKNWLRNIIDSLFGIG</sequence>
<dbReference type="Proteomes" id="UP000196218">
    <property type="component" value="Unassembled WGS sequence"/>
</dbReference>
<dbReference type="EMBL" id="FKJW01000005">
    <property type="protein sequence ID" value="SAJ97145.1"/>
    <property type="molecule type" value="Genomic_DNA"/>
</dbReference>
<protein>
    <recommendedName>
        <fullName evidence="4">Bacteriophage protein</fullName>
    </recommendedName>
</protein>
<keyword evidence="1" id="KW-0472">Membrane</keyword>
<dbReference type="AlphaFoldDB" id="A0ABD7L6R7"/>
<proteinExistence type="predicted"/>